<dbReference type="Proteomes" id="UP000076881">
    <property type="component" value="Unassembled WGS sequence"/>
</dbReference>
<dbReference type="InterPro" id="IPR016181">
    <property type="entry name" value="Acyl_CoA_acyltransferase"/>
</dbReference>
<dbReference type="InterPro" id="IPR039261">
    <property type="entry name" value="FNR_nucleotide-bd"/>
</dbReference>
<dbReference type="InterPro" id="IPR051872">
    <property type="entry name" value="Cytochrome_b5/Flavoprotein_Rdt"/>
</dbReference>
<dbReference type="SUPFAM" id="SSF52343">
    <property type="entry name" value="Ferredoxin reductase-like, C-terminal NADP-linked domain"/>
    <property type="match status" value="1"/>
</dbReference>
<dbReference type="Pfam" id="PF00173">
    <property type="entry name" value="Cyt-b5"/>
    <property type="match status" value="1"/>
</dbReference>
<proteinExistence type="predicted"/>
<evidence type="ECO:0000313" key="7">
    <source>
        <dbReference type="Proteomes" id="UP000076881"/>
    </source>
</evidence>
<dbReference type="GO" id="GO:0046872">
    <property type="term" value="F:metal ion binding"/>
    <property type="evidence" value="ECO:0007669"/>
    <property type="project" value="UniProtKB-KW"/>
</dbReference>
<dbReference type="SUPFAM" id="SSF140959">
    <property type="entry name" value="Indolic compounds 2,3-dioxygenase-like"/>
    <property type="match status" value="1"/>
</dbReference>
<organism evidence="6 7">
    <name type="scientific">Akanthomyces lecanii RCEF 1005</name>
    <dbReference type="NCBI Taxonomy" id="1081108"/>
    <lineage>
        <taxon>Eukaryota</taxon>
        <taxon>Fungi</taxon>
        <taxon>Dikarya</taxon>
        <taxon>Ascomycota</taxon>
        <taxon>Pezizomycotina</taxon>
        <taxon>Sordariomycetes</taxon>
        <taxon>Hypocreomycetidae</taxon>
        <taxon>Hypocreales</taxon>
        <taxon>Cordycipitaceae</taxon>
        <taxon>Akanthomyces</taxon>
        <taxon>Cordyceps confragosa</taxon>
    </lineage>
</organism>
<dbReference type="SUPFAM" id="SSF55729">
    <property type="entry name" value="Acyl-CoA N-acyltransferases (Nat)"/>
    <property type="match status" value="1"/>
</dbReference>
<dbReference type="InterPro" id="IPR001199">
    <property type="entry name" value="Cyt_B5-like_heme/steroid-bd"/>
</dbReference>
<keyword evidence="2" id="KW-0479">Metal-binding</keyword>
<dbReference type="GO" id="GO:0020037">
    <property type="term" value="F:heme binding"/>
    <property type="evidence" value="ECO:0007669"/>
    <property type="project" value="InterPro"/>
</dbReference>
<dbReference type="InterPro" id="IPR036400">
    <property type="entry name" value="Cyt_B5-like_heme/steroid_sf"/>
</dbReference>
<dbReference type="PANTHER" id="PTHR46237:SF1">
    <property type="entry name" value="CYTOCHROME B5 REDUCTASE 4"/>
    <property type="match status" value="1"/>
</dbReference>
<evidence type="ECO:0000313" key="6">
    <source>
        <dbReference type="EMBL" id="OAA75855.1"/>
    </source>
</evidence>
<dbReference type="GO" id="GO:0004128">
    <property type="term" value="F:cytochrome-b5 reductase activity, acting on NAD(P)H"/>
    <property type="evidence" value="ECO:0007669"/>
    <property type="project" value="TreeGrafter"/>
</dbReference>
<dbReference type="Pfam" id="PF00583">
    <property type="entry name" value="Acetyltransf_1"/>
    <property type="match status" value="1"/>
</dbReference>
<gene>
    <name evidence="6" type="ORF">LEL_05539</name>
</gene>
<dbReference type="PANTHER" id="PTHR46237">
    <property type="entry name" value="CYTOCHROME B5 REDUCTASE 4 FAMILY MEMBER"/>
    <property type="match status" value="1"/>
</dbReference>
<feature type="domain" description="N-acetyltransferase" evidence="5">
    <location>
        <begin position="13"/>
        <end position="203"/>
    </location>
</feature>
<dbReference type="STRING" id="1081108.A0A168G0G1"/>
<keyword evidence="3" id="KW-0408">Iron</keyword>
<comment type="caution">
    <text evidence="6">The sequence shown here is derived from an EMBL/GenBank/DDBJ whole genome shotgun (WGS) entry which is preliminary data.</text>
</comment>
<name>A0A168G0G1_CORDF</name>
<dbReference type="Gene3D" id="3.40.630.30">
    <property type="match status" value="1"/>
</dbReference>
<reference evidence="6 7" key="1">
    <citation type="journal article" date="2016" name="Genome Biol. Evol.">
        <title>Divergent and convergent evolution of fungal pathogenicity.</title>
        <authorList>
            <person name="Shang Y."/>
            <person name="Xiao G."/>
            <person name="Zheng P."/>
            <person name="Cen K."/>
            <person name="Zhan S."/>
            <person name="Wang C."/>
        </authorList>
    </citation>
    <scope>NUCLEOTIDE SEQUENCE [LARGE SCALE GENOMIC DNA]</scope>
    <source>
        <strain evidence="6 7">RCEF 1005</strain>
    </source>
</reference>
<dbReference type="OrthoDB" id="432299at2759"/>
<feature type="domain" description="Cytochrome b5 heme-binding" evidence="4">
    <location>
        <begin position="886"/>
        <end position="963"/>
    </location>
</feature>
<dbReference type="InterPro" id="IPR037217">
    <property type="entry name" value="Trp/Indoleamine_2_3_dOase-like"/>
</dbReference>
<dbReference type="GO" id="GO:0005737">
    <property type="term" value="C:cytoplasm"/>
    <property type="evidence" value="ECO:0007669"/>
    <property type="project" value="TreeGrafter"/>
</dbReference>
<keyword evidence="1" id="KW-0349">Heme</keyword>
<dbReference type="CDD" id="cd04301">
    <property type="entry name" value="NAT_SF"/>
    <property type="match status" value="1"/>
</dbReference>
<dbReference type="SMART" id="SM01117">
    <property type="entry name" value="Cyt-b5"/>
    <property type="match status" value="1"/>
</dbReference>
<dbReference type="EMBL" id="AZHF01000004">
    <property type="protein sequence ID" value="OAA75855.1"/>
    <property type="molecule type" value="Genomic_DNA"/>
</dbReference>
<dbReference type="GO" id="GO:0019441">
    <property type="term" value="P:L-tryptophan catabolic process to kynurenine"/>
    <property type="evidence" value="ECO:0007669"/>
    <property type="project" value="InterPro"/>
</dbReference>
<dbReference type="Gene3D" id="3.10.120.10">
    <property type="entry name" value="Cytochrome b5-like heme/steroid binding domain"/>
    <property type="match status" value="1"/>
</dbReference>
<dbReference type="AlphaFoldDB" id="A0A168G0G1"/>
<dbReference type="InterPro" id="IPR000182">
    <property type="entry name" value="GNAT_dom"/>
</dbReference>
<protein>
    <submittedName>
        <fullName evidence="6">Cytochrome b5</fullName>
    </submittedName>
</protein>
<sequence length="1127" mass="124142">MTAKSATQTAKSLSFRTATLTHVAAVRALVVSAFRGDASRAGWTTEADLFTDERISEAGVEAKIQRPDSEVIIVLDEIETLLGCAEIVSQGAVVQIGMVAVSPTRQGGGIGKALITHLQDVGNRPPELGEVLRSLKMAHWPSAAQTFGAIAHAALRPTESCSKGSSDDIARVSRMTKSSEGFLAPVVRFRHLQTSISNSSARQCLIAVAEVVHHLGRATQLGQHRTLIEALDDTLSHETLEAIASASIADNEICSAFSVYFTTLEQAYAWPRKDVVSTPKSLHDHKLVVQMIYHDKLFMILIDSTETSKISENDCCEAGCLALREANLLLKTASDAKHGRAPLPDEKQDLVNLLYRTCVQDWFLQGNYSDSESHRQFGRLHEIIHTAGTQRSVQELFQQSATAMLQRLPAMLRNVTTAEGDIAYLFEKLQIGVSLAREELFEMVVDEVVWGQTFAKYSKPVGLSTVGAGGADCPMFRILDAVCGKAEDGRGDTLHTELDMRTRHFPPTIRGLIHKIVAAPSVRSYIASGSAGPRLSGAFRVFQQLLYELYEMHRKKAMRIVLSLRAGQLYTSSGTQSAKSPERHISNTLSKAMAVRFGRDPAMRRIPATAVPMQLKNSPSESAIIRLDFDAPMVVAAGDGILVTVHSDELGYQTRTYSVTRTCAVPDFYIQGGSDLHATKSVEICCRSAGLVSSYICQQESPFRVSVALSPHPHFRIKENKNADKITYFVAQNGGAGVFFGWLSRRETLFGTYVLVIGARDLQCFIYTQELLDSMDKFGAHLRVLLCLSRFDSQDLTLLAGRRCRVYHGRVPAALAILGWQAAPTYVCGSSSFGLGVARALSHFQRCLKSDLDPRMGELNTSRMPDLHVHGAAAKPSLTEVSAQTTRRISRSEMATHNTPGDIWISLGNFVYDISVLPSFHPGGEKTLLCRAGLNADDMFNSVHAESHEVISLLAQMMIGRLENEHSGNFDGETILSTLVQSQNDLTNSSRFEQRPTGSVEQLDRAPPSELVHGSLSQFCKVWTLLLERCNASRHLTDLVASEMDSFEKRLAERQEYLYKSVFWDEEQCALGLRAIFDEQKNGVVKIHDVIDEMKMKGVTLQLTVDEWKTLFERATQSLTAILGDIM</sequence>
<dbReference type="GO" id="GO:0016747">
    <property type="term" value="F:acyltransferase activity, transferring groups other than amino-acyl groups"/>
    <property type="evidence" value="ECO:0007669"/>
    <property type="project" value="InterPro"/>
</dbReference>
<keyword evidence="7" id="KW-1185">Reference proteome</keyword>
<accession>A0A168G0G1</accession>
<dbReference type="PROSITE" id="PS51186">
    <property type="entry name" value="GNAT"/>
    <property type="match status" value="1"/>
</dbReference>
<evidence type="ECO:0000256" key="2">
    <source>
        <dbReference type="ARBA" id="ARBA00022723"/>
    </source>
</evidence>
<evidence type="ECO:0000259" key="4">
    <source>
        <dbReference type="PROSITE" id="PS50255"/>
    </source>
</evidence>
<evidence type="ECO:0000259" key="5">
    <source>
        <dbReference type="PROSITE" id="PS51186"/>
    </source>
</evidence>
<dbReference type="SUPFAM" id="SSF55856">
    <property type="entry name" value="Cytochrome b5-like heme/steroid binding domain"/>
    <property type="match status" value="1"/>
</dbReference>
<dbReference type="PROSITE" id="PS50255">
    <property type="entry name" value="CYTOCHROME_B5_2"/>
    <property type="match status" value="1"/>
</dbReference>
<evidence type="ECO:0000256" key="1">
    <source>
        <dbReference type="ARBA" id="ARBA00022617"/>
    </source>
</evidence>
<evidence type="ECO:0000256" key="3">
    <source>
        <dbReference type="ARBA" id="ARBA00023004"/>
    </source>
</evidence>